<evidence type="ECO:0000256" key="2">
    <source>
        <dbReference type="SAM" id="Phobius"/>
    </source>
</evidence>
<feature type="transmembrane region" description="Helical" evidence="2">
    <location>
        <begin position="570"/>
        <end position="591"/>
    </location>
</feature>
<name>A0A0G4H9J8_9ALVE</name>
<keyword evidence="2" id="KW-1133">Transmembrane helix</keyword>
<dbReference type="PROSITE" id="PS00018">
    <property type="entry name" value="EF_HAND_1"/>
    <property type="match status" value="1"/>
</dbReference>
<proteinExistence type="predicted"/>
<accession>A0A0G4H9J8</accession>
<dbReference type="AlphaFoldDB" id="A0A0G4H9J8"/>
<dbReference type="InterPro" id="IPR018247">
    <property type="entry name" value="EF_Hand_1_Ca_BS"/>
</dbReference>
<dbReference type="PROSITE" id="PS50222">
    <property type="entry name" value="EF_HAND_2"/>
    <property type="match status" value="1"/>
</dbReference>
<sequence>MMHLQSDRAIVSCKSPDGQNERKLGLVGLLTNDPVLYSGGAPFGGASIECPWDTLELYKKKLEEEDGVDLVLPLCHLYEFQDERTCRDFDFPLILSGHDHHVVNRDWHGTRLVKPGCDARKAAVIDICWRDAQCPQPEIKLEIVDVCSFAPNAEVQKVVDESSLVLKSLRDTQLTAIPDRFRPLSSVGARSGPVSVGTFLCTELLEGAARYSPELCLLAGGNMRGGMEYEEAEVFTLETLQSEIHSHVNLAVVRLPGWLISSAMRESRKEMGSVWCLLQCDEGVQVGDDGSVVGIKGERLEKEREYSVLCVPSELDAVSGPPSLASFFSKEENKERLQIRDDFHMNAQVLLLKLWASRVWNEIWMRLDADHDGTLSPEDLGAIDRDGDFRVSAEEVLRFMSDKMGFKTCPEHRDNVQRRRETADPELEPPKKEACCWRLRHLGVRGIRLFSPMLAKNALHATLINFLKIASEYVDISTDIAAGIFFLRAKTDLPYNVHLAGCYGVVAFAVLDMLPLAGKYAFPANMLSQSAILWIYGVSAFCEVVILVASIVLTVGFWNYLSEDTGGKVFVILDVTSTAFGILIAFATMIVNGIDRKLQAALQQWKVVLKDTNGNMGLRVALLGAHALRDGKQY</sequence>
<dbReference type="InterPro" id="IPR029052">
    <property type="entry name" value="Metallo-depent_PP-like"/>
</dbReference>
<evidence type="ECO:0000313" key="4">
    <source>
        <dbReference type="EMBL" id="CEM40624.1"/>
    </source>
</evidence>
<dbReference type="EMBL" id="CDMZ01002072">
    <property type="protein sequence ID" value="CEM40624.1"/>
    <property type="molecule type" value="Genomic_DNA"/>
</dbReference>
<evidence type="ECO:0000256" key="1">
    <source>
        <dbReference type="ARBA" id="ARBA00022837"/>
    </source>
</evidence>
<dbReference type="Gene3D" id="3.60.21.10">
    <property type="match status" value="1"/>
</dbReference>
<feature type="transmembrane region" description="Helical" evidence="2">
    <location>
        <begin position="534"/>
        <end position="558"/>
    </location>
</feature>
<dbReference type="SUPFAM" id="SSF47473">
    <property type="entry name" value="EF-hand"/>
    <property type="match status" value="1"/>
</dbReference>
<keyword evidence="1" id="KW-0106">Calcium</keyword>
<dbReference type="VEuPathDB" id="CryptoDB:Cvel_6006"/>
<feature type="domain" description="EF-hand" evidence="3">
    <location>
        <begin position="355"/>
        <end position="390"/>
    </location>
</feature>
<gene>
    <name evidence="4" type="ORF">Cvel_6006</name>
</gene>
<keyword evidence="2" id="KW-0472">Membrane</keyword>
<evidence type="ECO:0000259" key="3">
    <source>
        <dbReference type="PROSITE" id="PS50222"/>
    </source>
</evidence>
<organism evidence="4">
    <name type="scientific">Chromera velia CCMP2878</name>
    <dbReference type="NCBI Taxonomy" id="1169474"/>
    <lineage>
        <taxon>Eukaryota</taxon>
        <taxon>Sar</taxon>
        <taxon>Alveolata</taxon>
        <taxon>Colpodellida</taxon>
        <taxon>Chromeraceae</taxon>
        <taxon>Chromera</taxon>
    </lineage>
</organism>
<dbReference type="SUPFAM" id="SSF56300">
    <property type="entry name" value="Metallo-dependent phosphatases"/>
    <property type="match status" value="1"/>
</dbReference>
<dbReference type="InterPro" id="IPR011992">
    <property type="entry name" value="EF-hand-dom_pair"/>
</dbReference>
<reference evidence="4" key="1">
    <citation type="submission" date="2014-11" db="EMBL/GenBank/DDBJ databases">
        <authorList>
            <person name="Otto D Thomas"/>
            <person name="Naeem Raeece"/>
        </authorList>
    </citation>
    <scope>NUCLEOTIDE SEQUENCE</scope>
</reference>
<dbReference type="GO" id="GO:0005509">
    <property type="term" value="F:calcium ion binding"/>
    <property type="evidence" value="ECO:0007669"/>
    <property type="project" value="InterPro"/>
</dbReference>
<keyword evidence="2" id="KW-0812">Transmembrane</keyword>
<protein>
    <recommendedName>
        <fullName evidence="3">EF-hand domain-containing protein</fullName>
    </recommendedName>
</protein>
<dbReference type="InterPro" id="IPR002048">
    <property type="entry name" value="EF_hand_dom"/>
</dbReference>